<comment type="caution">
    <text evidence="2">The sequence shown here is derived from an EMBL/GenBank/DDBJ whole genome shotgun (WGS) entry which is preliminary data.</text>
</comment>
<gene>
    <name evidence="2" type="ORF">G6N76_23595</name>
</gene>
<dbReference type="Pfam" id="PF06532">
    <property type="entry name" value="NrsF"/>
    <property type="match status" value="1"/>
</dbReference>
<feature type="transmembrane region" description="Helical" evidence="1">
    <location>
        <begin position="24"/>
        <end position="46"/>
    </location>
</feature>
<name>A0A6M1S8D6_9HYPH</name>
<feature type="transmembrane region" description="Helical" evidence="1">
    <location>
        <begin position="89"/>
        <end position="110"/>
    </location>
</feature>
<dbReference type="EMBL" id="JAAKZH010000014">
    <property type="protein sequence ID" value="NGO66651.1"/>
    <property type="molecule type" value="Genomic_DNA"/>
</dbReference>
<keyword evidence="1" id="KW-0812">Transmembrane</keyword>
<accession>A0A6M1S8D6</accession>
<protein>
    <submittedName>
        <fullName evidence="2">DUF1109 family protein</fullName>
    </submittedName>
</protein>
<feature type="transmembrane region" description="Helical" evidence="1">
    <location>
        <begin position="189"/>
        <end position="209"/>
    </location>
</feature>
<evidence type="ECO:0000313" key="3">
    <source>
        <dbReference type="Proteomes" id="UP000477849"/>
    </source>
</evidence>
<feature type="transmembrane region" description="Helical" evidence="1">
    <location>
        <begin position="122"/>
        <end position="144"/>
    </location>
</feature>
<reference evidence="2 3" key="1">
    <citation type="submission" date="2020-02" db="EMBL/GenBank/DDBJ databases">
        <title>Genome sequence of the type strain CCBAU10050 of Rhizobium daejeonense.</title>
        <authorList>
            <person name="Gao J."/>
            <person name="Sun J."/>
        </authorList>
    </citation>
    <scope>NUCLEOTIDE SEQUENCE [LARGE SCALE GENOMIC DNA]</scope>
    <source>
        <strain evidence="2 3">CCBAU10050</strain>
    </source>
</reference>
<dbReference type="InterPro" id="IPR009495">
    <property type="entry name" value="NrsF"/>
</dbReference>
<feature type="transmembrane region" description="Helical" evidence="1">
    <location>
        <begin position="156"/>
        <end position="177"/>
    </location>
</feature>
<keyword evidence="3" id="KW-1185">Reference proteome</keyword>
<keyword evidence="1" id="KW-0472">Membrane</keyword>
<sequence length="211" mass="22002">MKTDDLINLLAEDAPVSRSLTRGLAIALVSGVLLSGLFLLVTIGIRTDIAEAVQTLRVIFKIGVTLVLAATACNLVFRIGKPGVALRPSIILLFLPLAILGAGVVAELFVTPAGEWKTALVGRYSTFCVFYIPLLSLVPLAAFLRALKGGAPENPVTAGAAAGLAAGAIGAAIYAWHCPDDSPLFIASWYTIAVTFVTLCGGLAGRSLLRW</sequence>
<dbReference type="AlphaFoldDB" id="A0A6M1S8D6"/>
<keyword evidence="1" id="KW-1133">Transmembrane helix</keyword>
<evidence type="ECO:0000256" key="1">
    <source>
        <dbReference type="SAM" id="Phobius"/>
    </source>
</evidence>
<dbReference type="RefSeq" id="WP_163897595.1">
    <property type="nucleotide sequence ID" value="NZ_CP048425.1"/>
</dbReference>
<evidence type="ECO:0000313" key="2">
    <source>
        <dbReference type="EMBL" id="NGO66651.1"/>
    </source>
</evidence>
<feature type="transmembrane region" description="Helical" evidence="1">
    <location>
        <begin position="58"/>
        <end position="77"/>
    </location>
</feature>
<dbReference type="Proteomes" id="UP000477849">
    <property type="component" value="Unassembled WGS sequence"/>
</dbReference>
<proteinExistence type="predicted"/>
<organism evidence="2 3">
    <name type="scientific">Rhizobium daejeonense</name>
    <dbReference type="NCBI Taxonomy" id="240521"/>
    <lineage>
        <taxon>Bacteria</taxon>
        <taxon>Pseudomonadati</taxon>
        <taxon>Pseudomonadota</taxon>
        <taxon>Alphaproteobacteria</taxon>
        <taxon>Hyphomicrobiales</taxon>
        <taxon>Rhizobiaceae</taxon>
        <taxon>Rhizobium/Agrobacterium group</taxon>
        <taxon>Rhizobium</taxon>
    </lineage>
</organism>